<organism evidence="2 3">
    <name type="scientific">Caerostris extrusa</name>
    <name type="common">Bark spider</name>
    <name type="synonym">Caerostris bankana</name>
    <dbReference type="NCBI Taxonomy" id="172846"/>
    <lineage>
        <taxon>Eukaryota</taxon>
        <taxon>Metazoa</taxon>
        <taxon>Ecdysozoa</taxon>
        <taxon>Arthropoda</taxon>
        <taxon>Chelicerata</taxon>
        <taxon>Arachnida</taxon>
        <taxon>Araneae</taxon>
        <taxon>Araneomorphae</taxon>
        <taxon>Entelegynae</taxon>
        <taxon>Araneoidea</taxon>
        <taxon>Araneidae</taxon>
        <taxon>Caerostris</taxon>
    </lineage>
</organism>
<reference evidence="2 3" key="1">
    <citation type="submission" date="2021-06" db="EMBL/GenBank/DDBJ databases">
        <title>Caerostris extrusa draft genome.</title>
        <authorList>
            <person name="Kono N."/>
            <person name="Arakawa K."/>
        </authorList>
    </citation>
    <scope>NUCLEOTIDE SEQUENCE [LARGE SCALE GENOMIC DNA]</scope>
</reference>
<proteinExistence type="predicted"/>
<evidence type="ECO:0000256" key="1">
    <source>
        <dbReference type="SAM" id="MobiDB-lite"/>
    </source>
</evidence>
<gene>
    <name evidence="2" type="ORF">CEXT_177781</name>
</gene>
<accession>A0AAV4TD54</accession>
<dbReference type="EMBL" id="BPLR01010959">
    <property type="protein sequence ID" value="GIY43312.1"/>
    <property type="molecule type" value="Genomic_DNA"/>
</dbReference>
<evidence type="ECO:0000313" key="2">
    <source>
        <dbReference type="EMBL" id="GIY43312.1"/>
    </source>
</evidence>
<name>A0AAV4TD54_CAEEX</name>
<dbReference type="AlphaFoldDB" id="A0AAV4TD54"/>
<keyword evidence="3" id="KW-1185">Reference proteome</keyword>
<comment type="caution">
    <text evidence="2">The sequence shown here is derived from an EMBL/GenBank/DDBJ whole genome shotgun (WGS) entry which is preliminary data.</text>
</comment>
<feature type="region of interest" description="Disordered" evidence="1">
    <location>
        <begin position="99"/>
        <end position="132"/>
    </location>
</feature>
<protein>
    <submittedName>
        <fullName evidence="2">Uncharacterized protein</fullName>
    </submittedName>
</protein>
<evidence type="ECO:0000313" key="3">
    <source>
        <dbReference type="Proteomes" id="UP001054945"/>
    </source>
</evidence>
<dbReference type="Proteomes" id="UP001054945">
    <property type="component" value="Unassembled WGS sequence"/>
</dbReference>
<sequence>MQRNTVFLKFLATGENANPENTPFKNNKRMYGLIAQRQPSIGVEKECKLGLRKDRSNISQRAGFEFKFCPDNKEKFLDSNTTEVYSSVSVVDDSTNLKGLTSNKSAMCPRNTAQRKWKKWKHRTKSPDENKK</sequence>
<feature type="compositionally biased region" description="Basic residues" evidence="1">
    <location>
        <begin position="113"/>
        <end position="124"/>
    </location>
</feature>